<reference evidence="2 3" key="1">
    <citation type="submission" date="2024-04" db="EMBL/GenBank/DDBJ databases">
        <authorList>
            <person name="Waldvogel A.-M."/>
            <person name="Schoenle A."/>
        </authorList>
    </citation>
    <scope>NUCLEOTIDE SEQUENCE [LARGE SCALE GENOMIC DNA]</scope>
</reference>
<feature type="repeat" description="TPR" evidence="1">
    <location>
        <begin position="375"/>
        <end position="408"/>
    </location>
</feature>
<sequence>MSGTEEQPQENQPVENLELTRREQMLKRLFGSSKVFLTFGEKSSEPRPELQACAIIQSKAQEHYRRAYVLQPDDVHTDRLARVFFLQGEYLFHRELFKEALEAFRKAKIINPASSRIYDARSVACLSALGLYTDCVQLVTEWMEQDGPTADLYVLRARLHLQLSKDSLEDVKCALELNPSCPEGGALFKQLKAAAERAKQFAVDRALCGDLPQAQRLINQALENLPQDPHLYLLRALTDLVKAVELSQGSEQEDAVVKEAEAQLVLTYNDFSLECFSKGLYEEATALLNKAIEEEKNQPGLYINRGDCFFKQRIWLYALADYQQAEELLGPNDPTVSQRLSVFHKLVGSISFGERRFKDAMLSFSQALQYDPTLSQAYELRSKAHRQLGNMDQAKEDFVRTLILQPDNTELPAMLMSLFPGHSFSSVLSTAMAQCVRVQLQQAIQNYSSNTNSVTIDILPLDEENLVLCVTKRQ</sequence>
<evidence type="ECO:0000313" key="3">
    <source>
        <dbReference type="Proteomes" id="UP001497482"/>
    </source>
</evidence>
<evidence type="ECO:0008006" key="4">
    <source>
        <dbReference type="Google" id="ProtNLM"/>
    </source>
</evidence>
<accession>A0AAV2MPI3</accession>
<dbReference type="InterPro" id="IPR011990">
    <property type="entry name" value="TPR-like_helical_dom_sf"/>
</dbReference>
<name>A0AAV2MPI3_KNICA</name>
<dbReference type="SMART" id="SM00028">
    <property type="entry name" value="TPR"/>
    <property type="match status" value="6"/>
</dbReference>
<feature type="repeat" description="TPR" evidence="1">
    <location>
        <begin position="81"/>
        <end position="114"/>
    </location>
</feature>
<dbReference type="Pfam" id="PF13181">
    <property type="entry name" value="TPR_8"/>
    <property type="match status" value="1"/>
</dbReference>
<dbReference type="EMBL" id="OZ035831">
    <property type="protein sequence ID" value="CAL1615064.1"/>
    <property type="molecule type" value="Genomic_DNA"/>
</dbReference>
<dbReference type="PANTHER" id="PTHR45153">
    <property type="entry name" value="TETRATRICOPEPTIDE REPEAT PROTEIN 16"/>
    <property type="match status" value="1"/>
</dbReference>
<keyword evidence="3" id="KW-1185">Reference proteome</keyword>
<dbReference type="InterPro" id="IPR019734">
    <property type="entry name" value="TPR_rpt"/>
</dbReference>
<dbReference type="PROSITE" id="PS50005">
    <property type="entry name" value="TPR"/>
    <property type="match status" value="2"/>
</dbReference>
<proteinExistence type="predicted"/>
<dbReference type="PANTHER" id="PTHR45153:SF1">
    <property type="entry name" value="TETRATRICOPEPTIDE REPEAT PROTEIN 16"/>
    <property type="match status" value="1"/>
</dbReference>
<dbReference type="SUPFAM" id="SSF48452">
    <property type="entry name" value="TPR-like"/>
    <property type="match status" value="2"/>
</dbReference>
<organism evidence="2 3">
    <name type="scientific">Knipowitschia caucasica</name>
    <name type="common">Caucasian dwarf goby</name>
    <name type="synonym">Pomatoschistus caucasicus</name>
    <dbReference type="NCBI Taxonomy" id="637954"/>
    <lineage>
        <taxon>Eukaryota</taxon>
        <taxon>Metazoa</taxon>
        <taxon>Chordata</taxon>
        <taxon>Craniata</taxon>
        <taxon>Vertebrata</taxon>
        <taxon>Euteleostomi</taxon>
        <taxon>Actinopterygii</taxon>
        <taxon>Neopterygii</taxon>
        <taxon>Teleostei</taxon>
        <taxon>Neoteleostei</taxon>
        <taxon>Acanthomorphata</taxon>
        <taxon>Gobiaria</taxon>
        <taxon>Gobiiformes</taxon>
        <taxon>Gobioidei</taxon>
        <taxon>Gobiidae</taxon>
        <taxon>Gobiinae</taxon>
        <taxon>Knipowitschia</taxon>
    </lineage>
</organism>
<protein>
    <recommendedName>
        <fullName evidence="4">Tetratricopeptide repeat domain 16</fullName>
    </recommendedName>
</protein>
<dbReference type="AlphaFoldDB" id="A0AAV2MPI3"/>
<evidence type="ECO:0000313" key="2">
    <source>
        <dbReference type="EMBL" id="CAL1615064.1"/>
    </source>
</evidence>
<keyword evidence="1" id="KW-0802">TPR repeat</keyword>
<gene>
    <name evidence="2" type="ORF">KC01_LOCUS41068</name>
</gene>
<evidence type="ECO:0000256" key="1">
    <source>
        <dbReference type="PROSITE-ProRule" id="PRU00339"/>
    </source>
</evidence>
<dbReference type="Gene3D" id="1.25.40.10">
    <property type="entry name" value="Tetratricopeptide repeat domain"/>
    <property type="match status" value="3"/>
</dbReference>
<dbReference type="Proteomes" id="UP001497482">
    <property type="component" value="Chromosome 9"/>
</dbReference>